<evidence type="ECO:0000259" key="10">
    <source>
        <dbReference type="Pfam" id="PF12323"/>
    </source>
</evidence>
<feature type="coiled-coil region" evidence="7">
    <location>
        <begin position="214"/>
        <end position="283"/>
    </location>
</feature>
<feature type="domain" description="Transposase putative helix-turn-helix" evidence="10">
    <location>
        <begin position="6"/>
        <end position="48"/>
    </location>
</feature>
<evidence type="ECO:0000256" key="5">
    <source>
        <dbReference type="ARBA" id="ARBA00023125"/>
    </source>
</evidence>
<feature type="domain" description="Cas12f1-like TNB" evidence="9">
    <location>
        <begin position="339"/>
        <end position="405"/>
    </location>
</feature>
<dbReference type="EMBL" id="JACJJC010000012">
    <property type="protein sequence ID" value="MBM6704481.1"/>
    <property type="molecule type" value="Genomic_DNA"/>
</dbReference>
<evidence type="ECO:0000259" key="9">
    <source>
        <dbReference type="Pfam" id="PF07282"/>
    </source>
</evidence>
<evidence type="ECO:0000313" key="12">
    <source>
        <dbReference type="Proteomes" id="UP000715095"/>
    </source>
</evidence>
<comment type="caution">
    <text evidence="11">The sequence shown here is derived from an EMBL/GenBank/DDBJ whole genome shotgun (WGS) entry which is preliminary data.</text>
</comment>
<evidence type="ECO:0000256" key="1">
    <source>
        <dbReference type="ARBA" id="ARBA00008761"/>
    </source>
</evidence>
<keyword evidence="5" id="KW-0238">DNA-binding</keyword>
<keyword evidence="6" id="KW-0233">DNA recombination</keyword>
<evidence type="ECO:0000256" key="6">
    <source>
        <dbReference type="ARBA" id="ARBA00023172"/>
    </source>
</evidence>
<accession>A0ABS2DT07</accession>
<comment type="similarity">
    <text evidence="1">In the C-terminal section; belongs to the transposase 35 family.</text>
</comment>
<keyword evidence="2" id="KW-0815">Transposition</keyword>
<protein>
    <submittedName>
        <fullName evidence="11">Transposase</fullName>
    </submittedName>
</protein>
<evidence type="ECO:0000256" key="3">
    <source>
        <dbReference type="ARBA" id="ARBA00022723"/>
    </source>
</evidence>
<organism evidence="11 12">
    <name type="scientific">Sutterella massiliensis</name>
    <dbReference type="NCBI Taxonomy" id="1816689"/>
    <lineage>
        <taxon>Bacteria</taxon>
        <taxon>Pseudomonadati</taxon>
        <taxon>Pseudomonadota</taxon>
        <taxon>Betaproteobacteria</taxon>
        <taxon>Burkholderiales</taxon>
        <taxon>Sutterellaceae</taxon>
        <taxon>Sutterella</taxon>
    </lineage>
</organism>
<dbReference type="NCBIfam" id="NF040570">
    <property type="entry name" value="guided_TnpB"/>
    <property type="match status" value="1"/>
</dbReference>
<proteinExistence type="inferred from homology"/>
<dbReference type="Pfam" id="PF01385">
    <property type="entry name" value="OrfB_IS605"/>
    <property type="match status" value="1"/>
</dbReference>
<feature type="domain" description="Probable transposase IS891/IS1136/IS1341" evidence="8">
    <location>
        <begin position="188"/>
        <end position="312"/>
    </location>
</feature>
<evidence type="ECO:0000256" key="2">
    <source>
        <dbReference type="ARBA" id="ARBA00022578"/>
    </source>
</evidence>
<dbReference type="RefSeq" id="WP_205103356.1">
    <property type="nucleotide sequence ID" value="NZ_JACJJC010000012.1"/>
</dbReference>
<keyword evidence="4" id="KW-0862">Zinc</keyword>
<dbReference type="InterPro" id="IPR010095">
    <property type="entry name" value="Cas12f1-like_TNB"/>
</dbReference>
<dbReference type="Proteomes" id="UP000715095">
    <property type="component" value="Unassembled WGS sequence"/>
</dbReference>
<sequence>MKIFCSFKFELLANEVQRSALSRNAGCRRFVFNKALELQNERKAQDRKLLSYCEMASELVRWKKADETSFLKEAMSQPLQQALRDLDRAVRDSFRPKSDPAHKQWPKFKAKDIGDGFRIPQFKPDDIDDANGRVKLPKIGWIRYRRTRPIAFKNADGSLSSGTVKQIHFNKDCGRWFVVFTTEFDVVRPEMKALDVGIDIGVVHAVATSCGKFYDLDTDTLKDIEKRIAKLQRKLSLNRSSRKKLEEKGLAEPFDKTKPSRKRRRLKERIQKLFRRMRGIRQDFYQKTARALAQEYGCVYAEDLKTKNMTKSAKGTAENPGKNVRQKSGLNRAILRTGFYGLSQALDWQLTKAGGTLEKVPPAYTSCTCPICSCRDKRNRPKQAVFHCTACGHNENADIVGAKNVLRKGRTGPSAHVKSASPV</sequence>
<dbReference type="InterPro" id="IPR021027">
    <property type="entry name" value="Transposase_put_HTH"/>
</dbReference>
<dbReference type="InterPro" id="IPR001959">
    <property type="entry name" value="Transposase"/>
</dbReference>
<keyword evidence="3" id="KW-0479">Metal-binding</keyword>
<name>A0ABS2DT07_9BURK</name>
<dbReference type="Pfam" id="PF12323">
    <property type="entry name" value="HTH_OrfB_IS605"/>
    <property type="match status" value="1"/>
</dbReference>
<keyword evidence="12" id="KW-1185">Reference proteome</keyword>
<evidence type="ECO:0000256" key="7">
    <source>
        <dbReference type="SAM" id="Coils"/>
    </source>
</evidence>
<evidence type="ECO:0000313" key="11">
    <source>
        <dbReference type="EMBL" id="MBM6704481.1"/>
    </source>
</evidence>
<evidence type="ECO:0000256" key="4">
    <source>
        <dbReference type="ARBA" id="ARBA00022833"/>
    </source>
</evidence>
<dbReference type="Pfam" id="PF07282">
    <property type="entry name" value="Cas12f1-like_TNB"/>
    <property type="match status" value="1"/>
</dbReference>
<keyword evidence="7" id="KW-0175">Coiled coil</keyword>
<evidence type="ECO:0000259" key="8">
    <source>
        <dbReference type="Pfam" id="PF01385"/>
    </source>
</evidence>
<gene>
    <name evidence="11" type="ORF">H6A60_08305</name>
</gene>
<reference evidence="11 12" key="1">
    <citation type="journal article" date="2021" name="Sci. Rep.">
        <title>The distribution of antibiotic resistance genes in chicken gut microbiota commensals.</title>
        <authorList>
            <person name="Juricova H."/>
            <person name="Matiasovicova J."/>
            <person name="Kubasova T."/>
            <person name="Cejkova D."/>
            <person name="Rychlik I."/>
        </authorList>
    </citation>
    <scope>NUCLEOTIDE SEQUENCE [LARGE SCALE GENOMIC DNA]</scope>
    <source>
        <strain evidence="11 12">An829</strain>
    </source>
</reference>